<evidence type="ECO:0000256" key="3">
    <source>
        <dbReference type="ARBA" id="ARBA00022989"/>
    </source>
</evidence>
<sequence length="452" mass="50701">MDSKQSWNIILLLLLYFLQGVPLGLSAAIPMMLASRNISYRQQAMFSLVYWPFSIKLLWAPIVDVLYVSSIGRRKSWLIPVQLLLGLVLLLLSGSVDLNTELSVTYLTSCFFLVNFLAATQDIAVDGWALSLLSRELVGYASTCNSVGQTAGYFVGFMLLLALESQDFTNAYIRTTPADGGLVTLGGFMAFWGVVFIVVTLTLSVLKKESTDNTTMTLSKAYSELWKIIKKEIVLEYCLIVFTSKIAFAASDSISHLKLINAGVPKQNLALLAVPIAPLQIILPWFYSRYTVGPYPMDLFVKSYPYRLIFIIINAMLVHFTIQMGSEFSSSYYFIILFISLLHQLTVIPMFVACMAYHNVVSDPLIGGTYMTLLNTLMNISGNWPATASLWLVDYVTIKNCIRNECTTQLDGYYILTGIGFVVGCIWIFVMGKRLRLIQRRSRDLWKCSVPN</sequence>
<proteinExistence type="predicted"/>
<feature type="transmembrane region" description="Helical" evidence="5">
    <location>
        <begin position="137"/>
        <end position="162"/>
    </location>
</feature>
<dbReference type="EMBL" id="JAKMXF010000066">
    <property type="protein sequence ID" value="KAI6658964.1"/>
    <property type="molecule type" value="Genomic_DNA"/>
</dbReference>
<feature type="transmembrane region" description="Helical" evidence="5">
    <location>
        <begin position="50"/>
        <end position="69"/>
    </location>
</feature>
<evidence type="ECO:0000256" key="4">
    <source>
        <dbReference type="ARBA" id="ARBA00023136"/>
    </source>
</evidence>
<comment type="subcellular location">
    <subcellularLocation>
        <location evidence="1">Membrane</location>
        <topology evidence="1">Multi-pass membrane protein</topology>
    </subcellularLocation>
</comment>
<feature type="transmembrane region" description="Helical" evidence="5">
    <location>
        <begin position="270"/>
        <end position="287"/>
    </location>
</feature>
<feature type="transmembrane region" description="Helical" evidence="5">
    <location>
        <begin position="413"/>
        <end position="432"/>
    </location>
</feature>
<dbReference type="PANTHER" id="PTHR12778:SF9">
    <property type="entry name" value="ACETYL-COENZYME A TRANSPORTER 1"/>
    <property type="match status" value="1"/>
</dbReference>
<protein>
    <submittedName>
        <fullName evidence="7">Acetyl-coenzyme A transporter 1</fullName>
    </submittedName>
</protein>
<reference evidence="7 8" key="1">
    <citation type="journal article" date="2023" name="BMC Biol.">
        <title>The compact genome of the sponge Oopsacas minuta (Hexactinellida) is lacking key metazoan core genes.</title>
        <authorList>
            <person name="Santini S."/>
            <person name="Schenkelaars Q."/>
            <person name="Jourda C."/>
            <person name="Duchesne M."/>
            <person name="Belahbib H."/>
            <person name="Rocher C."/>
            <person name="Selva M."/>
            <person name="Riesgo A."/>
            <person name="Vervoort M."/>
            <person name="Leys S.P."/>
            <person name="Kodjabachian L."/>
            <person name="Le Bivic A."/>
            <person name="Borchiellini C."/>
            <person name="Claverie J.M."/>
            <person name="Renard E."/>
        </authorList>
    </citation>
    <scope>NUCLEOTIDE SEQUENCE [LARGE SCALE GENOMIC DNA]</scope>
    <source>
        <strain evidence="7">SPO-2</strain>
    </source>
</reference>
<accession>A0AAV7KCV4</accession>
<dbReference type="Pfam" id="PF13000">
    <property type="entry name" value="Acatn"/>
    <property type="match status" value="2"/>
</dbReference>
<evidence type="ECO:0000256" key="6">
    <source>
        <dbReference type="SAM" id="SignalP"/>
    </source>
</evidence>
<keyword evidence="2 5" id="KW-0812">Transmembrane</keyword>
<feature type="chain" id="PRO_5043933461" evidence="6">
    <location>
        <begin position="27"/>
        <end position="452"/>
    </location>
</feature>
<keyword evidence="8" id="KW-1185">Reference proteome</keyword>
<dbReference type="InterPro" id="IPR036259">
    <property type="entry name" value="MFS_trans_sf"/>
</dbReference>
<evidence type="ECO:0000256" key="1">
    <source>
        <dbReference type="ARBA" id="ARBA00004141"/>
    </source>
</evidence>
<gene>
    <name evidence="7" type="ORF">LOD99_14640</name>
</gene>
<feature type="transmembrane region" description="Helical" evidence="5">
    <location>
        <begin position="308"/>
        <end position="326"/>
    </location>
</feature>
<evidence type="ECO:0000313" key="7">
    <source>
        <dbReference type="EMBL" id="KAI6658964.1"/>
    </source>
</evidence>
<dbReference type="PANTHER" id="PTHR12778">
    <property type="entry name" value="SOLUTE CARRIER FAMILY 33 ACETYL-COA TRANSPORTER -RELATED"/>
    <property type="match status" value="1"/>
</dbReference>
<keyword evidence="6" id="KW-0732">Signal</keyword>
<dbReference type="InterPro" id="IPR004752">
    <property type="entry name" value="AmpG_permease/AT-1"/>
</dbReference>
<evidence type="ECO:0000256" key="2">
    <source>
        <dbReference type="ARBA" id="ARBA00022692"/>
    </source>
</evidence>
<dbReference type="GO" id="GO:0008521">
    <property type="term" value="F:acetyl-CoA transmembrane transporter activity"/>
    <property type="evidence" value="ECO:0007669"/>
    <property type="project" value="InterPro"/>
</dbReference>
<feature type="transmembrane region" description="Helical" evidence="5">
    <location>
        <begin position="369"/>
        <end position="393"/>
    </location>
</feature>
<feature type="transmembrane region" description="Helical" evidence="5">
    <location>
        <begin position="76"/>
        <end position="94"/>
    </location>
</feature>
<organism evidence="7 8">
    <name type="scientific">Oopsacas minuta</name>
    <dbReference type="NCBI Taxonomy" id="111878"/>
    <lineage>
        <taxon>Eukaryota</taxon>
        <taxon>Metazoa</taxon>
        <taxon>Porifera</taxon>
        <taxon>Hexactinellida</taxon>
        <taxon>Hexasterophora</taxon>
        <taxon>Lyssacinosida</taxon>
        <taxon>Leucopsacidae</taxon>
        <taxon>Oopsacas</taxon>
    </lineage>
</organism>
<feature type="transmembrane region" description="Helical" evidence="5">
    <location>
        <begin position="182"/>
        <end position="206"/>
    </location>
</feature>
<evidence type="ECO:0000256" key="5">
    <source>
        <dbReference type="SAM" id="Phobius"/>
    </source>
</evidence>
<dbReference type="AlphaFoldDB" id="A0AAV7KCV4"/>
<feature type="transmembrane region" description="Helical" evidence="5">
    <location>
        <begin position="106"/>
        <end position="125"/>
    </location>
</feature>
<feature type="signal peptide" evidence="6">
    <location>
        <begin position="1"/>
        <end position="26"/>
    </location>
</feature>
<dbReference type="SUPFAM" id="SSF103473">
    <property type="entry name" value="MFS general substrate transporter"/>
    <property type="match status" value="1"/>
</dbReference>
<dbReference type="GO" id="GO:0035348">
    <property type="term" value="P:acetyl-CoA transmembrane transport"/>
    <property type="evidence" value="ECO:0007669"/>
    <property type="project" value="InterPro"/>
</dbReference>
<dbReference type="Proteomes" id="UP001165289">
    <property type="component" value="Unassembled WGS sequence"/>
</dbReference>
<comment type="caution">
    <text evidence="7">The sequence shown here is derived from an EMBL/GenBank/DDBJ whole genome shotgun (WGS) entry which is preliminary data.</text>
</comment>
<dbReference type="InterPro" id="IPR024371">
    <property type="entry name" value="AcetylCoA_trans_1-like"/>
</dbReference>
<dbReference type="GO" id="GO:0016020">
    <property type="term" value="C:membrane"/>
    <property type="evidence" value="ECO:0007669"/>
    <property type="project" value="UniProtKB-SubCell"/>
</dbReference>
<keyword evidence="3 5" id="KW-1133">Transmembrane helix</keyword>
<name>A0AAV7KCV4_9METZ</name>
<evidence type="ECO:0000313" key="8">
    <source>
        <dbReference type="Proteomes" id="UP001165289"/>
    </source>
</evidence>
<keyword evidence="4 5" id="KW-0472">Membrane</keyword>
<feature type="transmembrane region" description="Helical" evidence="5">
    <location>
        <begin position="332"/>
        <end position="357"/>
    </location>
</feature>